<keyword evidence="3" id="KW-1185">Reference proteome</keyword>
<evidence type="ECO:0000313" key="3">
    <source>
        <dbReference type="Proteomes" id="UP000729402"/>
    </source>
</evidence>
<dbReference type="OrthoDB" id="685425at2759"/>
<comment type="caution">
    <text evidence="2">The sequence shown here is derived from an EMBL/GenBank/DDBJ whole genome shotgun (WGS) entry which is preliminary data.</text>
</comment>
<accession>A0A8J5WE60</accession>
<dbReference type="PANTHER" id="PTHR33026">
    <property type="entry name" value="OS06G0360600 PROTEIN"/>
    <property type="match status" value="1"/>
</dbReference>
<dbReference type="EMBL" id="JAAALK010000082">
    <property type="protein sequence ID" value="KAG8088054.1"/>
    <property type="molecule type" value="Genomic_DNA"/>
</dbReference>
<name>A0A8J5WE60_ZIZPA</name>
<gene>
    <name evidence="2" type="ORF">GUJ93_ZPchr0010g8021</name>
</gene>
<dbReference type="AlphaFoldDB" id="A0A8J5WE60"/>
<reference evidence="2" key="1">
    <citation type="journal article" date="2021" name="bioRxiv">
        <title>Whole Genome Assembly and Annotation of Northern Wild Rice, Zizania palustris L., Supports a Whole Genome Duplication in the Zizania Genus.</title>
        <authorList>
            <person name="Haas M."/>
            <person name="Kono T."/>
            <person name="Macchietto M."/>
            <person name="Millas R."/>
            <person name="McGilp L."/>
            <person name="Shao M."/>
            <person name="Duquette J."/>
            <person name="Hirsch C.N."/>
            <person name="Kimball J."/>
        </authorList>
    </citation>
    <scope>NUCLEOTIDE SEQUENCE</scope>
    <source>
        <tissue evidence="2">Fresh leaf tissue</tissue>
    </source>
</reference>
<evidence type="ECO:0000313" key="2">
    <source>
        <dbReference type="EMBL" id="KAG8088054.1"/>
    </source>
</evidence>
<dbReference type="PANTHER" id="PTHR33026:SF7">
    <property type="entry name" value="OS03G0100275 PROTEIN"/>
    <property type="match status" value="1"/>
</dbReference>
<sequence length="72" mass="8352">MYERLEPRVTVSFPEDEVIPELREGEVVVFEAFFDVGFGFPTSELLVKVLCFYHVDLQQLSPNIVTRLAIFE</sequence>
<feature type="domain" description="Transposase (putative) gypsy type" evidence="1">
    <location>
        <begin position="28"/>
        <end position="71"/>
    </location>
</feature>
<dbReference type="Proteomes" id="UP000729402">
    <property type="component" value="Unassembled WGS sequence"/>
</dbReference>
<dbReference type="InterPro" id="IPR007321">
    <property type="entry name" value="Transposase_28"/>
</dbReference>
<dbReference type="Pfam" id="PF04195">
    <property type="entry name" value="Transposase_28"/>
    <property type="match status" value="1"/>
</dbReference>
<reference evidence="2" key="2">
    <citation type="submission" date="2021-02" db="EMBL/GenBank/DDBJ databases">
        <authorList>
            <person name="Kimball J.A."/>
            <person name="Haas M.W."/>
            <person name="Macchietto M."/>
            <person name="Kono T."/>
            <person name="Duquette J."/>
            <person name="Shao M."/>
        </authorList>
    </citation>
    <scope>NUCLEOTIDE SEQUENCE</scope>
    <source>
        <tissue evidence="2">Fresh leaf tissue</tissue>
    </source>
</reference>
<protein>
    <recommendedName>
        <fullName evidence="1">Transposase (putative) gypsy type domain-containing protein</fullName>
    </recommendedName>
</protein>
<organism evidence="2 3">
    <name type="scientific">Zizania palustris</name>
    <name type="common">Northern wild rice</name>
    <dbReference type="NCBI Taxonomy" id="103762"/>
    <lineage>
        <taxon>Eukaryota</taxon>
        <taxon>Viridiplantae</taxon>
        <taxon>Streptophyta</taxon>
        <taxon>Embryophyta</taxon>
        <taxon>Tracheophyta</taxon>
        <taxon>Spermatophyta</taxon>
        <taxon>Magnoliopsida</taxon>
        <taxon>Liliopsida</taxon>
        <taxon>Poales</taxon>
        <taxon>Poaceae</taxon>
        <taxon>BOP clade</taxon>
        <taxon>Oryzoideae</taxon>
        <taxon>Oryzeae</taxon>
        <taxon>Zizaniinae</taxon>
        <taxon>Zizania</taxon>
    </lineage>
</organism>
<proteinExistence type="predicted"/>
<evidence type="ECO:0000259" key="1">
    <source>
        <dbReference type="Pfam" id="PF04195"/>
    </source>
</evidence>